<dbReference type="Proteomes" id="UP000302218">
    <property type="component" value="Chromosome"/>
</dbReference>
<gene>
    <name evidence="2" type="ORF">FEJ81_05520</name>
</gene>
<dbReference type="KEGG" id="nvr:FEJ81_05520"/>
<evidence type="ECO:0000256" key="1">
    <source>
        <dbReference type="SAM" id="MobiDB-lite"/>
    </source>
</evidence>
<proteinExistence type="predicted"/>
<feature type="region of interest" description="Disordered" evidence="1">
    <location>
        <begin position="424"/>
        <end position="452"/>
    </location>
</feature>
<evidence type="ECO:0000313" key="3">
    <source>
        <dbReference type="Proteomes" id="UP000302218"/>
    </source>
</evidence>
<dbReference type="RefSeq" id="WP_138244339.1">
    <property type="nucleotide sequence ID" value="NZ_CP040330.1"/>
</dbReference>
<accession>A0A4P8WF19</accession>
<organism evidence="2 3">
    <name type="scientific">Natrinema versiforme</name>
    <dbReference type="NCBI Taxonomy" id="88724"/>
    <lineage>
        <taxon>Archaea</taxon>
        <taxon>Methanobacteriati</taxon>
        <taxon>Methanobacteriota</taxon>
        <taxon>Stenosarchaea group</taxon>
        <taxon>Halobacteria</taxon>
        <taxon>Halobacteriales</taxon>
        <taxon>Natrialbaceae</taxon>
        <taxon>Natrinema</taxon>
    </lineage>
</organism>
<dbReference type="OrthoDB" id="205201at2157"/>
<feature type="compositionally biased region" description="Polar residues" evidence="1">
    <location>
        <begin position="433"/>
        <end position="447"/>
    </location>
</feature>
<dbReference type="EMBL" id="CP040330">
    <property type="protein sequence ID" value="QCS41839.1"/>
    <property type="molecule type" value="Genomic_DNA"/>
</dbReference>
<name>A0A4P8WF19_9EURY</name>
<evidence type="ECO:0000313" key="2">
    <source>
        <dbReference type="EMBL" id="QCS41839.1"/>
    </source>
</evidence>
<sequence>MKQCPRRTLLGGIGTTITAAMVGSAAGATTTQTGSDAELPSLDGLLDYLPASVATDSMMVMATDYERRRKADEPYERTPSTGRFEIDAESVSKQVYVYDSGDSEFSRPIIVLAGEFDLEGDAETRETDGGVEYEYRETEETVAAVTETLAVIAEDDDTIDDAFTAKAGETERLLAAESSLKKGFGLFDGGRAGYTVQTGNSAQAPDSMDDVTVEYIVQAITVLDPDTLEMNVGIALEDASDVTDELIETLKGELAYTATTGEPTVETDGALVTISVERDLAAERAVREHDSPGFLRAERDFDLEDDYLEIEVGRGDPTPIEDLTLEVGDEEYDRDIWADGHGTLEEGDTIVIDMDDVEPNQSVTITHDHELGTSSSSTTILSRFQFEFDYDIDTETLAVEYVDEFPLDGDEVSLVAYDEQPRYRLDEDGPEPKTTTQPWSGTMSSGDEATLEDVQPGDTVLVCWDGTGRQDSIARTRIRPPGRVRFEYEYESETLSATVEFEDETERSAAEYELLIDDEPADTQWTDQYDTVSSGTTIELEDVAVGTDATAVWGDEDIRIGGTRAHPSIQLSFDEGTVTHEGGDALPASKLEARVWTTDGRTVIDIADEVDGDFAEGDSFTVDAEEARSIMLRYDGEYSVGYAHPPR</sequence>
<reference evidence="3" key="1">
    <citation type="submission" date="2019-05" db="EMBL/GenBank/DDBJ databases">
        <title>Genome sequence and methylation pattern of the halophilic Archaeon Natrinema versiforme BOL5-4.</title>
        <authorList>
            <person name="DasSarma P."/>
            <person name="Anton B.P."/>
            <person name="DasSarma S.L."/>
            <person name="Martinez F.L."/>
            <person name="Guzman D."/>
            <person name="Roberts R.J."/>
            <person name="DasSarma S."/>
        </authorList>
    </citation>
    <scope>NUCLEOTIDE SEQUENCE [LARGE SCALE GENOMIC DNA]</scope>
    <source>
        <strain evidence="3">BOL5-4</strain>
    </source>
</reference>
<dbReference type="AlphaFoldDB" id="A0A4P8WF19"/>
<dbReference type="GeneID" id="40264710"/>
<protein>
    <submittedName>
        <fullName evidence="2">Uncharacterized protein</fullName>
    </submittedName>
</protein>